<dbReference type="PRINTS" id="PR00779">
    <property type="entry name" value="INSP3RECEPTR"/>
</dbReference>
<evidence type="ECO:0000256" key="9">
    <source>
        <dbReference type="ARBA" id="ARBA00022837"/>
    </source>
</evidence>
<feature type="domain" description="MIR" evidence="19">
    <location>
        <begin position="233"/>
        <end position="289"/>
    </location>
</feature>
<feature type="transmembrane region" description="Helical" evidence="16">
    <location>
        <begin position="2436"/>
        <end position="2458"/>
    </location>
</feature>
<dbReference type="InterPro" id="IPR013662">
    <property type="entry name" value="RIH_assoc-dom"/>
</dbReference>
<feature type="compositionally biased region" description="Basic and acidic residues" evidence="18">
    <location>
        <begin position="1850"/>
        <end position="1870"/>
    </location>
</feature>
<dbReference type="CDD" id="cd23277">
    <property type="entry name" value="beta-trefoil_MIR_ITPR"/>
    <property type="match status" value="1"/>
</dbReference>
<evidence type="ECO:0000256" key="5">
    <source>
        <dbReference type="ARBA" id="ARBA00022673"/>
    </source>
</evidence>
<feature type="transmembrane region" description="Helical" evidence="16">
    <location>
        <begin position="2305"/>
        <end position="2322"/>
    </location>
</feature>
<sequence>MTSSTATCQFLQIGDCISLYAEGGVSGFLSTLGLVDDRVVVEPDAGNLKNPPNKFRDCLFKVCPMNRYSAQNQFWKSAKPTLSSTSDTVLLKKLHHAAELEKKQNEEENRKSIGEIVKYGGTIQLLHPKSNKYLTVNKRLPALLEKNAMRVSLDNEGNEGSWFFISPYYKLRSSGDNVVIGDKVILNPVSAAQPLHASKFELPDKPGSREINSINCNTCWKINLFLDHLENDPDVLKGGDVVRLFHAEQEKFLTHDDYQKKSHVFLRTTARASATSATSSKALWVVEVVQHDPCLSGAARWNSLFRFKHLATGRYLAAEVDESQHKDSNRLKLRGTGQVYHLTCVSNPNDLATIFELDPTSAQRVDDMVPKSSYTRLKHLCTGTWVHSTSIPIDVSEDRPVMHKVGSAQIKEDKEAFAIIQVQADEVRDLDFVSDASKALSIFCQKMEEGIISQIERRALTQLLADLNLFVLKKDMTMTKQDVLSISVDETDRERQKLIREQNILKKIFQLLRAPFLDKGEGGPLLKIDEIGEQRNAPIRHILRLSYRLLRNSTRDYRKNQEYVAKQFGFMQSQIGYDLLAEETITDLVHNNRKLLEKHITAKEIDTFVLLVRKRKDCRFLDYLSDLCVSNNTAIPAMQELICKAVLNANNSDLLIETRMHHGEVHLFWDGGTQMKPQRLLARDAKIGQREDINLLNYYKYQLHLFAQMCLDRQYLAINTISKQLDIELMIRCIADEGLPCSLRAAFCRLMVHMHIDRDPQEKVSPVRYARLWSKIPTRNTVEEYDNHLREEQGDGKTSKVTVSQFKPTMNFVENYLHNIAVSHGMGFMDPDQNKLTYEVVQVAYHLIHFGFYGFKDLLRLTKMLLVILDSEEGKSYSMNPACDLTSHASVTDTLHAVGSALTHVALGMEAESWQAPTNQQKQTVSFEVLPTMVGVGKQSSTPSDTPGGSGLTVMNTKLKVIEILEYIMDVRLDYRMSSLLTIFKKDFNENGASDSLDGDGGGVDLDHISAEAEKMFETSIDGYIDLDLDNQGGKMFLRVLLNLSMAEYKPLVSGVLKLLFRHFSQRKEVLQAFKQVQLLVSNEDVQNYQQIKKDLDELRLKVEKSELWVYTGRSSSPIPALRSLRKRQSKLPENVQEVSDDVKKEIRMSESSSNQDDTASIVDSGYDNKQKLMSKLSGESFEQENEHNLMEGLSSKNWENYKIVLKILQRLCDLCLTADGKRNRKHEQRLLRNMGAHNVVLDLLGIPYEKSDMQMREIMELAHKFLQNFCFNNSQNQTLLHKFLDRFLNSGLGLLEAETVRFIFHENLALCNEVTERVIQQIIHSIEQHGRNVQYLRLLQTLLKAEGQLIRKTQDAIMSELAVVGEEILIFYNDHSSFASLLEMMQSERERSEESSPLLYHISLVRLLASCTEGKNVYTEIKCHSLLPLDDIVRIVTHPDCIPEVKSAYVHFLNHCYVDTEVEMKEIYSSSHIWTLFEDFMVDMGKVATTTHDRKHADTLLEDYVTTVIPEILTVFFNSPFSEASTTIKARQPIFVSLLSALFRLSQCQWMTGTQKYQIETCIQNLLEIAKPRGIAIPSDLEVEVQSLVTKSKLVLRHSRHWLSHRQRKDSVMLMSMSKDYRNIIEGLQDIVALLEDQLRPLVEAESSLLVDIMYHPHLLFAVDSENRARANNGGFIKKLIVHTNSLMSGDENLCIEVLNALQQMLNKESDFGEKGDRLRTSLIMLYFNADELPYKTKEQYKKEDDGTSSIFLYRANRTLYDMQCMMDINGATDLVIDLIMADPSPNIFLECIQLAISLLDGGNGTVQKSFYKRFLYSKTEAFFQYIYDQITEAKDEIRSTITMNTDSVARKREEEKEEKAKDPMTRRETINLLKRDSKDTHVLGMLVSLSDDVKEQLTDAAQQTNKAYSAVRKGREGDNSEGSKGPFPESVKSSSVGSYLAPEIVTMQPILRFLQLLCENHNTEMQNYLRKQEHKKSYNMVQETLTFLDCICGSTTGGLGLLGLYINEHNVGLINQSLCTLTEYCQGPCHDNQNAIVSHECNGMDIIIALVLNEINPLSKHRMDLVMELKDNASKLLLAIMESRHDSENAEKILYNMSPNTLVEVCKQVYHQEEIDTATDSEISPRDVGHNIYILAYQLSQHNTELSDLLKQDLEEGEDEAETAHADHQATFVQSDPALQFYSKSTAQIEVVRKDRVLEQIIYPVPSICEFLTDKKKDEVYYTCERDEHNSKVADFFERTEDLYKEMIWQKRLRDKPWLFWFSHNWQIWETIALNLAIVINLLVAFFYPFSNDAMDLDHRLSILIWLAIFVSFIVCVTVPRLSGIRTLAGAVILRMIFTLGTIPTLNLIGAFNLLNRFVLTVSYIGNSGILSGTSFQRLISDKFLLMMVNCLIICGLGLFVHEFFYCVLVIDVIAREETLLNVVRSVTRNVRSILLTTLLALVLVYLFSIIGFLFFQEDFVMETEPLKVEALPNAFCQANDTNCNSSALLPNILKKDGGASSPSSTEEESDGKVQENACDSLLMCIVFTMNNGLRSGGGIGDVLRAPSRGDRYFTARVIYDLLFFFIVIIIVLNLIFGVIIDTFADLRSEKQTKEEILKNSCFICGLKRADFDNRTVTFEQHINNEHNMWDYLYFIVLIKVKDPTEFTGPESYVAEMIKNNNLDWFPHLRCMSLSVDDAESEQNEIRNLQIQLESTNQIVHTLSKQLTELREQMIEQRKNKQKLGLLTTSSTSSTKQ</sequence>
<dbReference type="PROSITE" id="PS50919">
    <property type="entry name" value="MIR"/>
    <property type="match status" value="3"/>
</dbReference>
<keyword evidence="4 16" id="KW-0109">Calcium transport</keyword>
<dbReference type="InterPro" id="IPR000493">
    <property type="entry name" value="InsP3_rcpt"/>
</dbReference>
<dbReference type="GO" id="GO:0051209">
    <property type="term" value="P:release of sequestered calcium ion into cytosol"/>
    <property type="evidence" value="ECO:0007669"/>
    <property type="project" value="UniProtKB-UniRule"/>
</dbReference>
<keyword evidence="14 16" id="KW-1071">Ligand-gated ion channel</keyword>
<keyword evidence="8 16" id="KW-0256">Endoplasmic reticulum</keyword>
<proteinExistence type="inferred from homology"/>
<evidence type="ECO:0000256" key="3">
    <source>
        <dbReference type="ARBA" id="ARBA00022448"/>
    </source>
</evidence>
<dbReference type="GO" id="GO:0005220">
    <property type="term" value="F:inositol 1,4,5-trisphosphate-gated calcium channel activity"/>
    <property type="evidence" value="ECO:0007669"/>
    <property type="project" value="UniProtKB-UniRule"/>
</dbReference>
<evidence type="ECO:0000256" key="13">
    <source>
        <dbReference type="ARBA" id="ARBA00023170"/>
    </source>
</evidence>
<dbReference type="SMART" id="SM00472">
    <property type="entry name" value="MIR"/>
    <property type="match status" value="4"/>
</dbReference>
<dbReference type="GO" id="GO:0070679">
    <property type="term" value="F:inositol 1,4,5 trisphosphate binding"/>
    <property type="evidence" value="ECO:0007669"/>
    <property type="project" value="UniProtKB-UniRule"/>
</dbReference>
<dbReference type="Pfam" id="PF08454">
    <property type="entry name" value="RIH_assoc"/>
    <property type="match status" value="1"/>
</dbReference>
<feature type="domain" description="MIR" evidence="19">
    <location>
        <begin position="296"/>
        <end position="360"/>
    </location>
</feature>
<dbReference type="FunFam" id="2.80.10.50:FF:000005">
    <property type="entry name" value="Inositol 1,4,5-trisphosphate receptor type 2"/>
    <property type="match status" value="1"/>
</dbReference>
<keyword evidence="7" id="KW-0677">Repeat</keyword>
<feature type="domain" description="MIR" evidence="19">
    <location>
        <begin position="114"/>
        <end position="168"/>
    </location>
</feature>
<dbReference type="Gene3D" id="1.25.10.30">
    <property type="entry name" value="IP3 receptor type 1 binding core, RIH domain"/>
    <property type="match status" value="1"/>
</dbReference>
<feature type="transmembrane region" description="Helical" evidence="16">
    <location>
        <begin position="2390"/>
        <end position="2416"/>
    </location>
</feature>
<feature type="region of interest" description="Disordered" evidence="18">
    <location>
        <begin position="1906"/>
        <end position="1935"/>
    </location>
</feature>
<dbReference type="SUPFAM" id="SSF100909">
    <property type="entry name" value="IP3 receptor type 1 binding core, domain 2"/>
    <property type="match status" value="2"/>
</dbReference>
<dbReference type="Pfam" id="PF01365">
    <property type="entry name" value="RYDR_ITPR"/>
    <property type="match status" value="2"/>
</dbReference>
<evidence type="ECO:0000256" key="11">
    <source>
        <dbReference type="ARBA" id="ARBA00023065"/>
    </source>
</evidence>
<dbReference type="Gene3D" id="2.80.10.50">
    <property type="match status" value="2"/>
</dbReference>
<keyword evidence="17" id="KW-0175">Coiled coil</keyword>
<dbReference type="Pfam" id="PF02815">
    <property type="entry name" value="MIR"/>
    <property type="match status" value="1"/>
</dbReference>
<feature type="coiled-coil region" evidence="17">
    <location>
        <begin position="2681"/>
        <end position="2722"/>
    </location>
</feature>
<dbReference type="Proteomes" id="UP000594262">
    <property type="component" value="Unplaced"/>
</dbReference>
<comment type="similarity">
    <text evidence="2 16">Belongs to the InsP3 receptor family.</text>
</comment>
<evidence type="ECO:0000256" key="4">
    <source>
        <dbReference type="ARBA" id="ARBA00022568"/>
    </source>
</evidence>
<keyword evidence="21" id="KW-1185">Reference proteome</keyword>
<evidence type="ECO:0000313" key="20">
    <source>
        <dbReference type="EnsemblMetazoa" id="CLYHEMP006381.3"/>
    </source>
</evidence>
<dbReference type="OrthoDB" id="6017668at2759"/>
<keyword evidence="9 16" id="KW-0106">Calcium</keyword>
<keyword evidence="3 16" id="KW-0813">Transport</keyword>
<accession>A0A7M5V9X5</accession>
<dbReference type="SUPFAM" id="SSF82109">
    <property type="entry name" value="MIR domain"/>
    <property type="match status" value="2"/>
</dbReference>
<dbReference type="Pfam" id="PF00520">
    <property type="entry name" value="Ion_trans"/>
    <property type="match status" value="1"/>
</dbReference>
<comment type="function">
    <text evidence="16">Receptor for inositol 1,4,5-trisphosphate, a second messenger that mediates the release of intracellular calcium.</text>
</comment>
<evidence type="ECO:0000259" key="19">
    <source>
        <dbReference type="PROSITE" id="PS50919"/>
    </source>
</evidence>
<comment type="subcellular location">
    <subcellularLocation>
        <location evidence="1 16">Endoplasmic reticulum membrane</location>
        <topology evidence="1 16">Multi-pass membrane protein</topology>
    </subcellularLocation>
</comment>
<name>A0A7M5V9X5_9CNID</name>
<evidence type="ECO:0000256" key="1">
    <source>
        <dbReference type="ARBA" id="ARBA00004477"/>
    </source>
</evidence>
<keyword evidence="12 16" id="KW-0472">Membrane</keyword>
<evidence type="ECO:0000256" key="2">
    <source>
        <dbReference type="ARBA" id="ARBA00009453"/>
    </source>
</evidence>
<evidence type="ECO:0000256" key="17">
    <source>
        <dbReference type="SAM" id="Coils"/>
    </source>
</evidence>
<dbReference type="InterPro" id="IPR015925">
    <property type="entry name" value="Ryanodine_IP3_receptor"/>
</dbReference>
<evidence type="ECO:0000256" key="15">
    <source>
        <dbReference type="ARBA" id="ARBA00023303"/>
    </source>
</evidence>
<dbReference type="GeneID" id="136808260"/>
<evidence type="ECO:0000256" key="16">
    <source>
        <dbReference type="RuleBase" id="RU368044"/>
    </source>
</evidence>
<dbReference type="InterPro" id="IPR035910">
    <property type="entry name" value="RyR/IP3R_RIH_dom_sf"/>
</dbReference>
<organism evidence="20 21">
    <name type="scientific">Clytia hemisphaerica</name>
    <dbReference type="NCBI Taxonomy" id="252671"/>
    <lineage>
        <taxon>Eukaryota</taxon>
        <taxon>Metazoa</taxon>
        <taxon>Cnidaria</taxon>
        <taxon>Hydrozoa</taxon>
        <taxon>Hydroidolina</taxon>
        <taxon>Leptothecata</taxon>
        <taxon>Obeliida</taxon>
        <taxon>Clytiidae</taxon>
        <taxon>Clytia</taxon>
    </lineage>
</organism>
<dbReference type="PANTHER" id="PTHR45816">
    <property type="entry name" value="MIR DOMAIN-CONTAINING PROTEIN"/>
    <property type="match status" value="1"/>
</dbReference>
<keyword evidence="11 16" id="KW-0406">Ion transport</keyword>
<dbReference type="InterPro" id="IPR005821">
    <property type="entry name" value="Ion_trans_dom"/>
</dbReference>
<comment type="subunit">
    <text evidence="16">Homotetramer.</text>
</comment>
<dbReference type="InterPro" id="IPR016093">
    <property type="entry name" value="MIR_motif"/>
</dbReference>
<dbReference type="InterPro" id="IPR000699">
    <property type="entry name" value="RIH_dom"/>
</dbReference>
<evidence type="ECO:0000256" key="12">
    <source>
        <dbReference type="ARBA" id="ARBA00023136"/>
    </source>
</evidence>
<evidence type="ECO:0000256" key="7">
    <source>
        <dbReference type="ARBA" id="ARBA00022737"/>
    </source>
</evidence>
<evidence type="ECO:0000313" key="21">
    <source>
        <dbReference type="Proteomes" id="UP000594262"/>
    </source>
</evidence>
<dbReference type="RefSeq" id="XP_066920903.1">
    <property type="nucleotide sequence ID" value="XM_067064802.1"/>
</dbReference>
<comment type="domain">
    <text evidence="16">The receptor contains a calcium channel in its C-terminal extremity. Its large N-terminal cytoplasmic region has the ligand-binding site in the N-terminus and modulatory sites in the middle portion immediately upstream of the channel region.</text>
</comment>
<keyword evidence="6 16" id="KW-0812">Transmembrane</keyword>
<evidence type="ECO:0000256" key="8">
    <source>
        <dbReference type="ARBA" id="ARBA00022824"/>
    </source>
</evidence>
<feature type="transmembrane region" description="Helical" evidence="16">
    <location>
        <begin position="2334"/>
        <end position="2354"/>
    </location>
</feature>
<dbReference type="Pfam" id="PF08709">
    <property type="entry name" value="Ins145_P3_rec"/>
    <property type="match status" value="1"/>
</dbReference>
<keyword evidence="10 16" id="KW-1133">Transmembrane helix</keyword>
<feature type="transmembrane region" description="Helical" evidence="16">
    <location>
        <begin position="2560"/>
        <end position="2583"/>
    </location>
</feature>
<dbReference type="Gene3D" id="1.10.287.70">
    <property type="match status" value="1"/>
</dbReference>
<evidence type="ECO:0000256" key="10">
    <source>
        <dbReference type="ARBA" id="ARBA00022989"/>
    </source>
</evidence>
<evidence type="ECO:0000256" key="18">
    <source>
        <dbReference type="SAM" id="MobiDB-lite"/>
    </source>
</evidence>
<feature type="region of interest" description="Disordered" evidence="18">
    <location>
        <begin position="1849"/>
        <end position="1870"/>
    </location>
</feature>
<dbReference type="EnsemblMetazoa" id="CLYHEMT006381.3">
    <property type="protein sequence ID" value="CLYHEMP006381.3"/>
    <property type="gene ID" value="CLYHEMG006381"/>
</dbReference>
<dbReference type="FunFam" id="2.80.10.50:FF:000002">
    <property type="entry name" value="Inositol 1,4,5-trisphosphate receptor type 2"/>
    <property type="match status" value="1"/>
</dbReference>
<keyword evidence="13 16" id="KW-0675">Receptor</keyword>
<dbReference type="InterPro" id="IPR014821">
    <property type="entry name" value="Ins145_P3_rcpt"/>
</dbReference>
<evidence type="ECO:0000256" key="14">
    <source>
        <dbReference type="ARBA" id="ARBA00023286"/>
    </source>
</evidence>
<dbReference type="FunFam" id="1.25.10.30:FF:000001">
    <property type="entry name" value="Inositol 1,4,5-trisphosphate receptor, type 2"/>
    <property type="match status" value="1"/>
</dbReference>
<dbReference type="GO" id="GO:0005789">
    <property type="term" value="C:endoplasmic reticulum membrane"/>
    <property type="evidence" value="ECO:0007669"/>
    <property type="project" value="UniProtKB-SubCell"/>
</dbReference>
<dbReference type="InterPro" id="IPR036300">
    <property type="entry name" value="MIR_dom_sf"/>
</dbReference>
<protein>
    <recommendedName>
        <fullName evidence="16">Inositol 1,4,5-trisphosphate receptor</fullName>
    </recommendedName>
</protein>
<keyword evidence="15 16" id="KW-0407">Ion channel</keyword>
<feature type="transmembrane region" description="Helical" evidence="16">
    <location>
        <begin position="2274"/>
        <end position="2293"/>
    </location>
</feature>
<keyword evidence="5 16" id="KW-0107">Calcium channel</keyword>
<reference evidence="20" key="1">
    <citation type="submission" date="2021-01" db="UniProtKB">
        <authorList>
            <consortium name="EnsemblMetazoa"/>
        </authorList>
    </citation>
    <scope>IDENTIFICATION</scope>
</reference>
<dbReference type="PANTHER" id="PTHR45816:SF4">
    <property type="entry name" value="RYR_IP3R HOMOLOGY ASSOCIATED DOMAIN-CONTAINING PROTEIN"/>
    <property type="match status" value="1"/>
</dbReference>
<evidence type="ECO:0000256" key="6">
    <source>
        <dbReference type="ARBA" id="ARBA00022692"/>
    </source>
</evidence>